<organism evidence="1">
    <name type="scientific">Spongospora subterranea</name>
    <dbReference type="NCBI Taxonomy" id="70186"/>
    <lineage>
        <taxon>Eukaryota</taxon>
        <taxon>Sar</taxon>
        <taxon>Rhizaria</taxon>
        <taxon>Endomyxa</taxon>
        <taxon>Phytomyxea</taxon>
        <taxon>Plasmodiophorida</taxon>
        <taxon>Plasmodiophoridae</taxon>
        <taxon>Spongospora</taxon>
    </lineage>
</organism>
<proteinExistence type="predicted"/>
<dbReference type="EMBL" id="HACM01005460">
    <property type="protein sequence ID" value="CRZ05902.1"/>
    <property type="molecule type" value="Transcribed_RNA"/>
</dbReference>
<reference evidence="1" key="1">
    <citation type="submission" date="2015-04" db="EMBL/GenBank/DDBJ databases">
        <title>The genome sequence of the plant pathogenic Rhizarian Plasmodiophora brassicae reveals insights in its biotrophic life cycle and the origin of chitin synthesis.</title>
        <authorList>
            <person name="Schwelm A."/>
            <person name="Fogelqvist J."/>
            <person name="Knaust A."/>
            <person name="Julke S."/>
            <person name="Lilja T."/>
            <person name="Dhandapani V."/>
            <person name="Bonilla-Rosso G."/>
            <person name="Karlsson M."/>
            <person name="Shevchenko A."/>
            <person name="Choi S.R."/>
            <person name="Kim H.G."/>
            <person name="Park J.Y."/>
            <person name="Lim Y.P."/>
            <person name="Ludwig-Muller J."/>
            <person name="Dixelius C."/>
        </authorList>
    </citation>
    <scope>NUCLEOTIDE SEQUENCE</scope>
    <source>
        <tissue evidence="1">Potato root galls</tissue>
    </source>
</reference>
<accession>A0A0H5QVY2</accession>
<evidence type="ECO:0000313" key="1">
    <source>
        <dbReference type="EMBL" id="CRZ05902.1"/>
    </source>
</evidence>
<dbReference type="AlphaFoldDB" id="A0A0H5QVY2"/>
<name>A0A0H5QVY2_9EUKA</name>
<protein>
    <submittedName>
        <fullName evidence="1">Uncharacterized protein</fullName>
    </submittedName>
</protein>
<sequence>MSCSVVLQLRMELVSIINVEPSNRMLSCVQHICSVVLQVSLCSVCEKFSWLLLSSRDGEVRPASPSNDKILLSTRSTCTLQTSDLLFKESVFSSTKPSIYFC</sequence>
<dbReference type="EMBL" id="HACM01005459">
    <property type="protein sequence ID" value="CRZ05901.1"/>
    <property type="molecule type" value="Transcribed_RNA"/>
</dbReference>